<dbReference type="Gene3D" id="3.40.50.300">
    <property type="entry name" value="P-loop containing nucleotide triphosphate hydrolases"/>
    <property type="match status" value="1"/>
</dbReference>
<dbReference type="InterPro" id="IPR027417">
    <property type="entry name" value="P-loop_NTPase"/>
</dbReference>
<dbReference type="PANTHER" id="PTHR42939">
    <property type="entry name" value="ABC TRANSPORTER ATP-BINDING PROTEIN ALBC-RELATED"/>
    <property type="match status" value="1"/>
</dbReference>
<name>A0A1T4NH85_9FIRM</name>
<organism evidence="5 6">
    <name type="scientific">Eubacterium ruminantium</name>
    <dbReference type="NCBI Taxonomy" id="42322"/>
    <lineage>
        <taxon>Bacteria</taxon>
        <taxon>Bacillati</taxon>
        <taxon>Bacillota</taxon>
        <taxon>Clostridia</taxon>
        <taxon>Eubacteriales</taxon>
        <taxon>Eubacteriaceae</taxon>
        <taxon>Eubacterium</taxon>
    </lineage>
</organism>
<evidence type="ECO:0000256" key="3">
    <source>
        <dbReference type="ARBA" id="ARBA00022840"/>
    </source>
</evidence>
<dbReference type="GO" id="GO:0016887">
    <property type="term" value="F:ATP hydrolysis activity"/>
    <property type="evidence" value="ECO:0007669"/>
    <property type="project" value="InterPro"/>
</dbReference>
<dbReference type="Pfam" id="PF00005">
    <property type="entry name" value="ABC_tran"/>
    <property type="match status" value="1"/>
</dbReference>
<dbReference type="CDD" id="cd03230">
    <property type="entry name" value="ABC_DR_subfamily_A"/>
    <property type="match status" value="1"/>
</dbReference>
<proteinExistence type="predicted"/>
<dbReference type="Proteomes" id="UP000189857">
    <property type="component" value="Unassembled WGS sequence"/>
</dbReference>
<evidence type="ECO:0000313" key="6">
    <source>
        <dbReference type="Proteomes" id="UP000189857"/>
    </source>
</evidence>
<dbReference type="SMART" id="SM00382">
    <property type="entry name" value="AAA"/>
    <property type="match status" value="1"/>
</dbReference>
<keyword evidence="3 5" id="KW-0067">ATP-binding</keyword>
<gene>
    <name evidence="5" type="ORF">SAMN02745110_01586</name>
</gene>
<dbReference type="GO" id="GO:0005524">
    <property type="term" value="F:ATP binding"/>
    <property type="evidence" value="ECO:0007669"/>
    <property type="project" value="UniProtKB-KW"/>
</dbReference>
<dbReference type="AlphaFoldDB" id="A0A1T4NH85"/>
<dbReference type="SUPFAM" id="SSF52540">
    <property type="entry name" value="P-loop containing nucleoside triphosphate hydrolases"/>
    <property type="match status" value="1"/>
</dbReference>
<keyword evidence="2" id="KW-0547">Nucleotide-binding</keyword>
<dbReference type="OrthoDB" id="9775135at2"/>
<dbReference type="PROSITE" id="PS50893">
    <property type="entry name" value="ABC_TRANSPORTER_2"/>
    <property type="match status" value="1"/>
</dbReference>
<evidence type="ECO:0000313" key="5">
    <source>
        <dbReference type="EMBL" id="SJZ78525.1"/>
    </source>
</evidence>
<evidence type="ECO:0000259" key="4">
    <source>
        <dbReference type="PROSITE" id="PS50893"/>
    </source>
</evidence>
<dbReference type="RefSeq" id="WP_078787429.1">
    <property type="nucleotide sequence ID" value="NZ_CACZYW010000007.1"/>
</dbReference>
<accession>A0A1T4NH85</accession>
<dbReference type="InterPro" id="IPR003439">
    <property type="entry name" value="ABC_transporter-like_ATP-bd"/>
</dbReference>
<evidence type="ECO:0000256" key="1">
    <source>
        <dbReference type="ARBA" id="ARBA00022448"/>
    </source>
</evidence>
<keyword evidence="1" id="KW-0813">Transport</keyword>
<dbReference type="InterPro" id="IPR003593">
    <property type="entry name" value="AAA+_ATPase"/>
</dbReference>
<evidence type="ECO:0000256" key="2">
    <source>
        <dbReference type="ARBA" id="ARBA00022741"/>
    </source>
</evidence>
<keyword evidence="6" id="KW-1185">Reference proteome</keyword>
<dbReference type="PANTHER" id="PTHR42939:SF1">
    <property type="entry name" value="ABC TRANSPORTER ATP-BINDING PROTEIN ALBC-RELATED"/>
    <property type="match status" value="1"/>
</dbReference>
<dbReference type="InterPro" id="IPR051782">
    <property type="entry name" value="ABC_Transporter_VariousFunc"/>
</dbReference>
<protein>
    <submittedName>
        <fullName evidence="5">ABC-2 type transport system ATP-binding protein</fullName>
    </submittedName>
</protein>
<reference evidence="5 6" key="1">
    <citation type="submission" date="2017-02" db="EMBL/GenBank/DDBJ databases">
        <authorList>
            <person name="Peterson S.W."/>
        </authorList>
    </citation>
    <scope>NUCLEOTIDE SEQUENCE [LARGE SCALE GENOMIC DNA]</scope>
    <source>
        <strain evidence="5 6">ATCC 17233</strain>
    </source>
</reference>
<feature type="domain" description="ABC transporter" evidence="4">
    <location>
        <begin position="2"/>
        <end position="233"/>
    </location>
</feature>
<sequence>MIKAENISMIYGKDFKAVDNLSFEIKPGEIVGFAGPNGAGKTTAIKMLTGILKPTEGSAVINGFDIVKEPIKAKESFAYVADNPDMLLQLSGIEYINYIANIYNVPLEKREERIMNMANRFDIAESLGRPMKEYSHGMRQKTMVIAALVHNPPAWILDEPMTGLDPTAAFVLKQMMKEHAEKGNAVLFSTHVLEVAEKLCDRIIIINHGHSLYQGTVEELAKDHPGKDLEAIFIEMVNS</sequence>
<dbReference type="EMBL" id="FUXA01000009">
    <property type="protein sequence ID" value="SJZ78525.1"/>
    <property type="molecule type" value="Genomic_DNA"/>
</dbReference>